<dbReference type="Proteomes" id="UP000692954">
    <property type="component" value="Unassembled WGS sequence"/>
</dbReference>
<feature type="region of interest" description="Disordered" evidence="1">
    <location>
        <begin position="1"/>
        <end position="26"/>
    </location>
</feature>
<organism evidence="2 3">
    <name type="scientific">Paramecium sonneborni</name>
    <dbReference type="NCBI Taxonomy" id="65129"/>
    <lineage>
        <taxon>Eukaryota</taxon>
        <taxon>Sar</taxon>
        <taxon>Alveolata</taxon>
        <taxon>Ciliophora</taxon>
        <taxon>Intramacronucleata</taxon>
        <taxon>Oligohymenophorea</taxon>
        <taxon>Peniculida</taxon>
        <taxon>Parameciidae</taxon>
        <taxon>Paramecium</taxon>
    </lineage>
</organism>
<dbReference type="EMBL" id="CAJJDN010000080">
    <property type="protein sequence ID" value="CAD8103375.1"/>
    <property type="molecule type" value="Genomic_DNA"/>
</dbReference>
<sequence length="97" mass="11134">MSRLKLSKLSESIQKETKQDKCQDQDTEEIPIKKKVKLENKLFIKIPFADILSSDDDSSDSSQILTGIRTKFVNDVPNLDSPIIIKKTDYKEDSQLF</sequence>
<evidence type="ECO:0000313" key="3">
    <source>
        <dbReference type="Proteomes" id="UP000692954"/>
    </source>
</evidence>
<proteinExistence type="predicted"/>
<name>A0A8S1PJM8_9CILI</name>
<keyword evidence="3" id="KW-1185">Reference proteome</keyword>
<dbReference type="AlphaFoldDB" id="A0A8S1PJM8"/>
<accession>A0A8S1PJM8</accession>
<dbReference type="OrthoDB" id="309411at2759"/>
<evidence type="ECO:0000256" key="1">
    <source>
        <dbReference type="SAM" id="MobiDB-lite"/>
    </source>
</evidence>
<feature type="compositionally biased region" description="Basic and acidic residues" evidence="1">
    <location>
        <begin position="13"/>
        <end position="24"/>
    </location>
</feature>
<evidence type="ECO:0000313" key="2">
    <source>
        <dbReference type="EMBL" id="CAD8103375.1"/>
    </source>
</evidence>
<reference evidence="2" key="1">
    <citation type="submission" date="2021-01" db="EMBL/GenBank/DDBJ databases">
        <authorList>
            <consortium name="Genoscope - CEA"/>
            <person name="William W."/>
        </authorList>
    </citation>
    <scope>NUCLEOTIDE SEQUENCE</scope>
</reference>
<gene>
    <name evidence="2" type="ORF">PSON_ATCC_30995.1.T0800063</name>
</gene>
<protein>
    <submittedName>
        <fullName evidence="2">Uncharacterized protein</fullName>
    </submittedName>
</protein>
<comment type="caution">
    <text evidence="2">The sequence shown here is derived from an EMBL/GenBank/DDBJ whole genome shotgun (WGS) entry which is preliminary data.</text>
</comment>